<comment type="caution">
    <text evidence="15">The sequence shown here is derived from an EMBL/GenBank/DDBJ whole genome shotgun (WGS) entry which is preliminary data.</text>
</comment>
<dbReference type="Pfam" id="PF02163">
    <property type="entry name" value="Peptidase_M50"/>
    <property type="match status" value="2"/>
</dbReference>
<evidence type="ECO:0000256" key="4">
    <source>
        <dbReference type="ARBA" id="ARBA00022670"/>
    </source>
</evidence>
<evidence type="ECO:0000313" key="16">
    <source>
        <dbReference type="Proteomes" id="UP001431776"/>
    </source>
</evidence>
<evidence type="ECO:0000256" key="3">
    <source>
        <dbReference type="ARBA" id="ARBA00007931"/>
    </source>
</evidence>
<dbReference type="AlphaFoldDB" id="A0AAW6TWC0"/>
<comment type="cofactor">
    <cofactor evidence="1">
        <name>Zn(2+)</name>
        <dbReference type="ChEBI" id="CHEBI:29105"/>
    </cofactor>
</comment>
<evidence type="ECO:0000256" key="2">
    <source>
        <dbReference type="ARBA" id="ARBA00004141"/>
    </source>
</evidence>
<dbReference type="GO" id="GO:0046872">
    <property type="term" value="F:metal ion binding"/>
    <property type="evidence" value="ECO:0007669"/>
    <property type="project" value="UniProtKB-KW"/>
</dbReference>
<dbReference type="Proteomes" id="UP001431776">
    <property type="component" value="Unassembled WGS sequence"/>
</dbReference>
<keyword evidence="6" id="KW-0479">Metal-binding</keyword>
<feature type="transmembrane region" description="Helical" evidence="13">
    <location>
        <begin position="12"/>
        <end position="33"/>
    </location>
</feature>
<feature type="transmembrane region" description="Helical" evidence="13">
    <location>
        <begin position="107"/>
        <end position="129"/>
    </location>
</feature>
<comment type="subcellular location">
    <subcellularLocation>
        <location evidence="2">Membrane</location>
        <topology evidence="2">Multi-pass membrane protein</topology>
    </subcellularLocation>
</comment>
<dbReference type="GO" id="GO:0016020">
    <property type="term" value="C:membrane"/>
    <property type="evidence" value="ECO:0007669"/>
    <property type="project" value="UniProtKB-SubCell"/>
</dbReference>
<evidence type="ECO:0000256" key="11">
    <source>
        <dbReference type="ARBA" id="ARBA00023136"/>
    </source>
</evidence>
<dbReference type="RefSeq" id="WP_349245355.1">
    <property type="nucleotide sequence ID" value="NZ_JASCXX010000015.1"/>
</dbReference>
<keyword evidence="16" id="KW-1185">Reference proteome</keyword>
<name>A0AAW6TWC0_9BACT</name>
<feature type="domain" description="Peptidase M50" evidence="14">
    <location>
        <begin position="51"/>
        <end position="122"/>
    </location>
</feature>
<feature type="transmembrane region" description="Helical" evidence="13">
    <location>
        <begin position="135"/>
        <end position="157"/>
    </location>
</feature>
<evidence type="ECO:0000313" key="15">
    <source>
        <dbReference type="EMBL" id="MDI6449947.1"/>
    </source>
</evidence>
<keyword evidence="10" id="KW-0482">Metalloprotease</keyword>
<sequence>MTPTNQGSIRLFRLAGIDLYLHWSWFLVAYYGISMRAGRYPSMTWNVLEYLSLFGIVLLHEMGHSLACRQVGGHADRIVLWPLGGVAYVDPPQRPGATLWSIAAGPLVNAVLIPVFFLLATAMGASGLAERAPNVLRLVQAILFINVGLLAFNLLPIYPLDGGQILRSLLWFVVGRAWSLIVATVIGLIGVAALLLLAILVRSVWLGILAAFILLNCWSGLRHALHLVRVARMPRRPERSCPTCRTSPLAGAFWTCGNCRHRFDIFEEQAVCPHCGTAFPAIPCSDCGQAHPFAAWSPPTPPADSPEAPSLLPSTGPVGRDE</sequence>
<evidence type="ECO:0000256" key="10">
    <source>
        <dbReference type="ARBA" id="ARBA00023049"/>
    </source>
</evidence>
<organism evidence="15 16">
    <name type="scientific">Anaerobaca lacustris</name>
    <dbReference type="NCBI Taxonomy" id="3044600"/>
    <lineage>
        <taxon>Bacteria</taxon>
        <taxon>Pseudomonadati</taxon>
        <taxon>Planctomycetota</taxon>
        <taxon>Phycisphaerae</taxon>
        <taxon>Sedimentisphaerales</taxon>
        <taxon>Anaerobacaceae</taxon>
        <taxon>Anaerobaca</taxon>
    </lineage>
</organism>
<feature type="transmembrane region" description="Helical" evidence="13">
    <location>
        <begin position="169"/>
        <end position="198"/>
    </location>
</feature>
<keyword evidence="8" id="KW-0862">Zinc</keyword>
<evidence type="ECO:0000256" key="5">
    <source>
        <dbReference type="ARBA" id="ARBA00022692"/>
    </source>
</evidence>
<evidence type="ECO:0000256" key="1">
    <source>
        <dbReference type="ARBA" id="ARBA00001947"/>
    </source>
</evidence>
<feature type="domain" description="Peptidase M50" evidence="14">
    <location>
        <begin position="134"/>
        <end position="197"/>
    </location>
</feature>
<dbReference type="PANTHER" id="PTHR39188:SF3">
    <property type="entry name" value="STAGE IV SPORULATION PROTEIN FB"/>
    <property type="match status" value="1"/>
</dbReference>
<feature type="region of interest" description="Disordered" evidence="12">
    <location>
        <begin position="297"/>
        <end position="322"/>
    </location>
</feature>
<feature type="transmembrane region" description="Helical" evidence="13">
    <location>
        <begin position="204"/>
        <end position="225"/>
    </location>
</feature>
<dbReference type="EMBL" id="JASCXX010000015">
    <property type="protein sequence ID" value="MDI6449947.1"/>
    <property type="molecule type" value="Genomic_DNA"/>
</dbReference>
<dbReference type="GO" id="GO:0006508">
    <property type="term" value="P:proteolysis"/>
    <property type="evidence" value="ECO:0007669"/>
    <property type="project" value="UniProtKB-KW"/>
</dbReference>
<reference evidence="15" key="1">
    <citation type="submission" date="2023-05" db="EMBL/GenBank/DDBJ databases">
        <title>Anaerotaeda fermentans gen. nov., sp. nov., a novel anaerobic planctomycete of the new family within the order Sedimentisphaerales isolated from Taman Peninsula, Russia.</title>
        <authorList>
            <person name="Khomyakova M.A."/>
            <person name="Merkel A.Y."/>
            <person name="Slobodkin A.I."/>
        </authorList>
    </citation>
    <scope>NUCLEOTIDE SEQUENCE</scope>
    <source>
        <strain evidence="15">M17dextr</strain>
    </source>
</reference>
<keyword evidence="7" id="KW-0378">Hydrolase</keyword>
<evidence type="ECO:0000256" key="6">
    <source>
        <dbReference type="ARBA" id="ARBA00022723"/>
    </source>
</evidence>
<evidence type="ECO:0000256" key="8">
    <source>
        <dbReference type="ARBA" id="ARBA00022833"/>
    </source>
</evidence>
<comment type="similarity">
    <text evidence="3">Belongs to the peptidase M50B family.</text>
</comment>
<dbReference type="GO" id="GO:0008237">
    <property type="term" value="F:metallopeptidase activity"/>
    <property type="evidence" value="ECO:0007669"/>
    <property type="project" value="UniProtKB-KW"/>
</dbReference>
<protein>
    <submittedName>
        <fullName evidence="15">Site-2 protease family protein</fullName>
    </submittedName>
</protein>
<evidence type="ECO:0000256" key="13">
    <source>
        <dbReference type="SAM" id="Phobius"/>
    </source>
</evidence>
<gene>
    <name evidence="15" type="ORF">QJ522_12890</name>
</gene>
<evidence type="ECO:0000256" key="9">
    <source>
        <dbReference type="ARBA" id="ARBA00022989"/>
    </source>
</evidence>
<keyword evidence="11 13" id="KW-0472">Membrane</keyword>
<evidence type="ECO:0000259" key="14">
    <source>
        <dbReference type="Pfam" id="PF02163"/>
    </source>
</evidence>
<evidence type="ECO:0000256" key="12">
    <source>
        <dbReference type="SAM" id="MobiDB-lite"/>
    </source>
</evidence>
<evidence type="ECO:0000256" key="7">
    <source>
        <dbReference type="ARBA" id="ARBA00022801"/>
    </source>
</evidence>
<proteinExistence type="inferred from homology"/>
<dbReference type="InterPro" id="IPR008915">
    <property type="entry name" value="Peptidase_M50"/>
</dbReference>
<keyword evidence="9 13" id="KW-1133">Transmembrane helix</keyword>
<keyword evidence="4 15" id="KW-0645">Protease</keyword>
<dbReference type="PANTHER" id="PTHR39188">
    <property type="entry name" value="MEMBRANE-ASSOCIATED ZINC METALLOPROTEASE M50B"/>
    <property type="match status" value="1"/>
</dbReference>
<accession>A0AAW6TWC0</accession>
<keyword evidence="5 13" id="KW-0812">Transmembrane</keyword>